<proteinExistence type="inferred from homology"/>
<dbReference type="SUPFAM" id="SSF57959">
    <property type="entry name" value="Leucine zipper domain"/>
    <property type="match status" value="1"/>
</dbReference>
<evidence type="ECO:0000256" key="7">
    <source>
        <dbReference type="SAM" id="MobiDB-lite"/>
    </source>
</evidence>
<dbReference type="PROSITE" id="PS00036">
    <property type="entry name" value="BZIP_BASIC"/>
    <property type="match status" value="1"/>
</dbReference>
<dbReference type="InterPro" id="IPR004827">
    <property type="entry name" value="bZIP"/>
</dbReference>
<dbReference type="PANTHER" id="PTHR47416">
    <property type="entry name" value="BASIC-LEUCINE ZIPPER TRANSCRIPTION FACTOR F-RELATED"/>
    <property type="match status" value="1"/>
</dbReference>
<keyword evidence="10" id="KW-1185">Reference proteome</keyword>
<keyword evidence="6" id="KW-0539">Nucleus</keyword>
<dbReference type="InterPro" id="IPR046347">
    <property type="entry name" value="bZIP_sf"/>
</dbReference>
<dbReference type="SMART" id="SM00338">
    <property type="entry name" value="BRLZ"/>
    <property type="match status" value="1"/>
</dbReference>
<keyword evidence="3" id="KW-0805">Transcription regulation</keyword>
<feature type="domain" description="BZIP" evidence="8">
    <location>
        <begin position="6"/>
        <end position="69"/>
    </location>
</feature>
<evidence type="ECO:0000256" key="6">
    <source>
        <dbReference type="ARBA" id="ARBA00023242"/>
    </source>
</evidence>
<evidence type="ECO:0000256" key="3">
    <source>
        <dbReference type="ARBA" id="ARBA00023015"/>
    </source>
</evidence>
<accession>A0ABV2AIB8</accession>
<evidence type="ECO:0000313" key="9">
    <source>
        <dbReference type="EMBL" id="MES1919420.1"/>
    </source>
</evidence>
<feature type="region of interest" description="Disordered" evidence="7">
    <location>
        <begin position="1"/>
        <end position="34"/>
    </location>
</feature>
<protein>
    <recommendedName>
        <fullName evidence="8">BZIP domain-containing protein</fullName>
    </recommendedName>
</protein>
<comment type="caution">
    <text evidence="9">The sequence shown here is derived from an EMBL/GenBank/DDBJ whole genome shotgun (WGS) entry which is preliminary data.</text>
</comment>
<organism evidence="9 10">
    <name type="scientific">Bonamia ostreae</name>
    <dbReference type="NCBI Taxonomy" id="126728"/>
    <lineage>
        <taxon>Eukaryota</taxon>
        <taxon>Sar</taxon>
        <taxon>Rhizaria</taxon>
        <taxon>Endomyxa</taxon>
        <taxon>Ascetosporea</taxon>
        <taxon>Haplosporida</taxon>
        <taxon>Bonamia</taxon>
    </lineage>
</organism>
<keyword evidence="4" id="KW-0238">DNA-binding</keyword>
<dbReference type="EMBL" id="JBDODL010000283">
    <property type="protein sequence ID" value="MES1919420.1"/>
    <property type="molecule type" value="Genomic_DNA"/>
</dbReference>
<dbReference type="PANTHER" id="PTHR47416:SF8">
    <property type="entry name" value="BASIC-LEUCINE ZIPPER TRANSCRIPTION FACTOR E-RELATED"/>
    <property type="match status" value="1"/>
</dbReference>
<reference evidence="9 10" key="1">
    <citation type="journal article" date="2024" name="BMC Biol.">
        <title>Comparative genomics of Ascetosporea gives new insight into the evolutionary basis for animal parasitism in Rhizaria.</title>
        <authorList>
            <person name="Hiltunen Thoren M."/>
            <person name="Onut-Brannstrom I."/>
            <person name="Alfjorden A."/>
            <person name="Peckova H."/>
            <person name="Swords F."/>
            <person name="Hooper C."/>
            <person name="Holzer A.S."/>
            <person name="Bass D."/>
            <person name="Burki F."/>
        </authorList>
    </citation>
    <scope>NUCLEOTIDE SEQUENCE [LARGE SCALE GENOMIC DNA]</scope>
    <source>
        <strain evidence="9">20-A016</strain>
    </source>
</reference>
<dbReference type="Gene3D" id="1.20.5.170">
    <property type="match status" value="1"/>
</dbReference>
<name>A0ABV2AIB8_9EUKA</name>
<evidence type="ECO:0000259" key="8">
    <source>
        <dbReference type="PROSITE" id="PS50217"/>
    </source>
</evidence>
<gene>
    <name evidence="9" type="ORF">MHBO_001258</name>
</gene>
<feature type="compositionally biased region" description="Basic and acidic residues" evidence="7">
    <location>
        <begin position="1"/>
        <end position="17"/>
    </location>
</feature>
<dbReference type="Pfam" id="PF00170">
    <property type="entry name" value="bZIP_1"/>
    <property type="match status" value="1"/>
</dbReference>
<comment type="subcellular location">
    <subcellularLocation>
        <location evidence="1">Nucleus</location>
    </subcellularLocation>
</comment>
<keyword evidence="5" id="KW-0804">Transcription</keyword>
<evidence type="ECO:0000256" key="2">
    <source>
        <dbReference type="ARBA" id="ARBA00007163"/>
    </source>
</evidence>
<evidence type="ECO:0000313" key="10">
    <source>
        <dbReference type="Proteomes" id="UP001439008"/>
    </source>
</evidence>
<evidence type="ECO:0000256" key="5">
    <source>
        <dbReference type="ARBA" id="ARBA00023163"/>
    </source>
</evidence>
<evidence type="ECO:0000256" key="4">
    <source>
        <dbReference type="ARBA" id="ARBA00023125"/>
    </source>
</evidence>
<comment type="similarity">
    <text evidence="2">Belongs to the bZIP family.</text>
</comment>
<dbReference type="PROSITE" id="PS50217">
    <property type="entry name" value="BZIP"/>
    <property type="match status" value="1"/>
</dbReference>
<evidence type="ECO:0000256" key="1">
    <source>
        <dbReference type="ARBA" id="ARBA00004123"/>
    </source>
</evidence>
<dbReference type="Proteomes" id="UP001439008">
    <property type="component" value="Unassembled WGS sequence"/>
</dbReference>
<sequence length="143" mass="17072">MKSSADEKERKRLERNRLAARASREKHKKYVQELETESGKMRTSIFILQKKIDELRYENAMLARRVMNQGQQRFCLQCREGVSRDGDEGQNNHLAEQQYYERLDMHSQMFRARSTVNERGYGNVYKNMNVGQSYLSDEMFQDF</sequence>